<dbReference type="Gene3D" id="3.40.50.300">
    <property type="entry name" value="P-loop containing nucleotide triphosphate hydrolases"/>
    <property type="match status" value="2"/>
</dbReference>
<dbReference type="SMART" id="SM00847">
    <property type="entry name" value="HA2"/>
    <property type="match status" value="1"/>
</dbReference>
<dbReference type="GO" id="GO:0004386">
    <property type="term" value="F:helicase activity"/>
    <property type="evidence" value="ECO:0007669"/>
    <property type="project" value="UniProtKB-KW"/>
</dbReference>
<dbReference type="SMART" id="SM00490">
    <property type="entry name" value="HELICc"/>
    <property type="match status" value="1"/>
</dbReference>
<feature type="domain" description="Helicase C-terminal" evidence="6">
    <location>
        <begin position="185"/>
        <end position="367"/>
    </location>
</feature>
<evidence type="ECO:0000259" key="6">
    <source>
        <dbReference type="PROSITE" id="PS51194"/>
    </source>
</evidence>
<dbReference type="Pfam" id="PF04408">
    <property type="entry name" value="WHD_HA2"/>
    <property type="match status" value="1"/>
</dbReference>
<dbReference type="FunFam" id="3.40.50.300:FF:002125">
    <property type="entry name" value="ATP-dependent helicase HrpB"/>
    <property type="match status" value="1"/>
</dbReference>
<name>B3EB95_TRIL1</name>
<dbReference type="GO" id="GO:0016787">
    <property type="term" value="F:hydrolase activity"/>
    <property type="evidence" value="ECO:0007669"/>
    <property type="project" value="UniProtKB-KW"/>
</dbReference>
<dbReference type="InterPro" id="IPR001650">
    <property type="entry name" value="Helicase_C-like"/>
</dbReference>
<dbReference type="InterPro" id="IPR010225">
    <property type="entry name" value="HrpB"/>
</dbReference>
<keyword evidence="3 7" id="KW-0347">Helicase</keyword>
<evidence type="ECO:0000256" key="2">
    <source>
        <dbReference type="ARBA" id="ARBA00022801"/>
    </source>
</evidence>
<dbReference type="SUPFAM" id="SSF52540">
    <property type="entry name" value="P-loop containing nucleoside triphosphate hydrolases"/>
    <property type="match status" value="1"/>
</dbReference>
<dbReference type="PANTHER" id="PTHR43519">
    <property type="entry name" value="ATP-DEPENDENT RNA HELICASE HRPB"/>
    <property type="match status" value="1"/>
</dbReference>
<dbReference type="InterPro" id="IPR014001">
    <property type="entry name" value="Helicase_ATP-bd"/>
</dbReference>
<dbReference type="Proteomes" id="UP000002420">
    <property type="component" value="Chromosome"/>
</dbReference>
<dbReference type="InterPro" id="IPR011545">
    <property type="entry name" value="DEAD/DEAH_box_helicase_dom"/>
</dbReference>
<evidence type="ECO:0000256" key="1">
    <source>
        <dbReference type="ARBA" id="ARBA00022741"/>
    </source>
</evidence>
<evidence type="ECO:0000313" key="8">
    <source>
        <dbReference type="Proteomes" id="UP000002420"/>
    </source>
</evidence>
<dbReference type="InterPro" id="IPR027417">
    <property type="entry name" value="P-loop_NTPase"/>
</dbReference>
<dbReference type="Gene3D" id="1.20.120.1080">
    <property type="match status" value="1"/>
</dbReference>
<dbReference type="SMART" id="SM00487">
    <property type="entry name" value="DEXDc"/>
    <property type="match status" value="1"/>
</dbReference>
<dbReference type="PROSITE" id="PS51194">
    <property type="entry name" value="HELICASE_CTER"/>
    <property type="match status" value="1"/>
</dbReference>
<proteinExistence type="predicted"/>
<dbReference type="CDD" id="cd17990">
    <property type="entry name" value="DEXHc_HrpB"/>
    <property type="match status" value="1"/>
</dbReference>
<keyword evidence="4" id="KW-0067">ATP-binding</keyword>
<dbReference type="InterPro" id="IPR007502">
    <property type="entry name" value="Helicase-assoc_dom"/>
</dbReference>
<organism evidence="7 8">
    <name type="scientific">Trichlorobacter lovleyi (strain ATCC BAA-1151 / DSM 17278 / SZ)</name>
    <name type="common">Geobacter lovleyi</name>
    <dbReference type="NCBI Taxonomy" id="398767"/>
    <lineage>
        <taxon>Bacteria</taxon>
        <taxon>Pseudomonadati</taxon>
        <taxon>Thermodesulfobacteriota</taxon>
        <taxon>Desulfuromonadia</taxon>
        <taxon>Geobacterales</taxon>
        <taxon>Geobacteraceae</taxon>
        <taxon>Trichlorobacter</taxon>
    </lineage>
</organism>
<keyword evidence="2" id="KW-0378">Hydrolase</keyword>
<keyword evidence="1" id="KW-0547">Nucleotide-binding</keyword>
<evidence type="ECO:0000256" key="4">
    <source>
        <dbReference type="ARBA" id="ARBA00022840"/>
    </source>
</evidence>
<dbReference type="STRING" id="398767.Glov_1773"/>
<dbReference type="GO" id="GO:0003676">
    <property type="term" value="F:nucleic acid binding"/>
    <property type="evidence" value="ECO:0007669"/>
    <property type="project" value="InterPro"/>
</dbReference>
<dbReference type="PIRSF" id="PIRSF005496">
    <property type="entry name" value="ATP_hel_hrpB"/>
    <property type="match status" value="1"/>
</dbReference>
<evidence type="ECO:0000256" key="3">
    <source>
        <dbReference type="ARBA" id="ARBA00022806"/>
    </source>
</evidence>
<dbReference type="InterPro" id="IPR048333">
    <property type="entry name" value="HA2_WH"/>
</dbReference>
<dbReference type="EMBL" id="CP001089">
    <property type="protein sequence ID" value="ACD95489.1"/>
    <property type="molecule type" value="Genomic_DNA"/>
</dbReference>
<dbReference type="Pfam" id="PF00270">
    <property type="entry name" value="DEAD"/>
    <property type="match status" value="1"/>
</dbReference>
<dbReference type="InterPro" id="IPR013689">
    <property type="entry name" value="RNA_helicase_ATP-dep_HrpB_C"/>
</dbReference>
<accession>B3EB95</accession>
<sequence length="798" mass="86819">MTAACLPIDRVLPQLLATLQTHASIVLSAPPGAGKTTRVPLALLKIIPPGNGRILMLEPRRIAAVSAARYMAASLGEQVGQTVGYTIRFERRLSAQTRIEVVTEGILTRRLQEDPELAGVACIIFDEFHERSIHADLGLALCLEAQAALRPDLKLLVMSATLDCAPLAKLLGDAPILSSEGRSFAVDLRYLPVTNRQPLAGQMAGAIRLALRDNPGDLLAFLPGSSEIRAVQRELDGSVDGMICPLYGDLPFEQQQQAIQPGTRRRVVLATNIAETSLTINGVRIVVDSGLTRRLQFDPATGLERLMTVRASRASALQRTGRAGRTGPGVCYRLYGEQSFQAMTPFTPPEMLTADLAPLVLELAAWGATPDGLSWLDQPPAAHLAAAQALLQLLGALDRNGAITGLGRRMVRLPLHPRLARLLIAGQELQLLPEACRLAAELSNRSSALTAIEQTEQQLLQLMGGRRKRGILPSADAVRAPLLILAWPDRIARRRPGDEGRYLLASGRGAACRNSRAELLVALQVDGGDGAEGVIHQSAAITVDQLRQTVPQLITRQRSVSWDQAAARVAATEQEQIRAVVLSSRQIAADDAEATALLLEQLRCQGVALLGWSETARQLQSRVILAGRLLPEEGWPDLSDTWLSEHPEQWLANRLSGLRSQQDLGQLAILPLLQELVGWKLMQLLDSVVPAGLTVPSGRRIGLDYTDQEGPVLSVKLQELFGLAESPLICHGRRAVLVHLLSPAGRPVAVTRDLKGFWERGYLEVRKELRGRYPKHPWPDDPWNAVATHKTKKALDKR</sequence>
<dbReference type="InterPro" id="IPR049614">
    <property type="entry name" value="HrpB_DEXH"/>
</dbReference>
<dbReference type="PANTHER" id="PTHR43519:SF1">
    <property type="entry name" value="ATP-DEPENDENT RNA HELICASE HRPB"/>
    <property type="match status" value="1"/>
</dbReference>
<dbReference type="HOGENOM" id="CLU_001832_5_6_7"/>
<reference evidence="7 8" key="1">
    <citation type="submission" date="2008-05" db="EMBL/GenBank/DDBJ databases">
        <title>Complete sequence of chromosome of Geobacter lovleyi SZ.</title>
        <authorList>
            <consortium name="US DOE Joint Genome Institute"/>
            <person name="Lucas S."/>
            <person name="Copeland A."/>
            <person name="Lapidus A."/>
            <person name="Glavina del Rio T."/>
            <person name="Dalin E."/>
            <person name="Tice H."/>
            <person name="Bruce D."/>
            <person name="Goodwin L."/>
            <person name="Pitluck S."/>
            <person name="Chertkov O."/>
            <person name="Meincke L."/>
            <person name="Brettin T."/>
            <person name="Detter J.C."/>
            <person name="Han C."/>
            <person name="Tapia R."/>
            <person name="Kuske C.R."/>
            <person name="Schmutz J."/>
            <person name="Larimer F."/>
            <person name="Land M."/>
            <person name="Hauser L."/>
            <person name="Kyrpides N."/>
            <person name="Mikhailova N."/>
            <person name="Sung Y."/>
            <person name="Fletcher K.E."/>
            <person name="Ritalahti K.M."/>
            <person name="Loeffler F.E."/>
            <person name="Richardson P."/>
        </authorList>
    </citation>
    <scope>NUCLEOTIDE SEQUENCE [LARGE SCALE GENOMIC DNA]</scope>
    <source>
        <strain evidence="8">ATCC BAA-1151 / DSM 17278 / SZ</strain>
    </source>
</reference>
<dbReference type="CDD" id="cd18791">
    <property type="entry name" value="SF2_C_RHA"/>
    <property type="match status" value="1"/>
</dbReference>
<dbReference type="RefSeq" id="WP_012469829.1">
    <property type="nucleotide sequence ID" value="NC_010814.1"/>
</dbReference>
<protein>
    <submittedName>
        <fullName evidence="7">ATP-dependent helicase HrpB</fullName>
    </submittedName>
</protein>
<dbReference type="NCBIfam" id="TIGR01970">
    <property type="entry name" value="DEAH_box_HrpB"/>
    <property type="match status" value="1"/>
</dbReference>
<dbReference type="Pfam" id="PF00271">
    <property type="entry name" value="Helicase_C"/>
    <property type="match status" value="1"/>
</dbReference>
<dbReference type="eggNOG" id="COG1643">
    <property type="taxonomic scope" value="Bacteria"/>
</dbReference>
<keyword evidence="8" id="KW-1185">Reference proteome</keyword>
<dbReference type="KEGG" id="glo:Glov_1773"/>
<dbReference type="AlphaFoldDB" id="B3EB95"/>
<dbReference type="GO" id="GO:0005524">
    <property type="term" value="F:ATP binding"/>
    <property type="evidence" value="ECO:0007669"/>
    <property type="project" value="UniProtKB-KW"/>
</dbReference>
<evidence type="ECO:0000259" key="5">
    <source>
        <dbReference type="PROSITE" id="PS51192"/>
    </source>
</evidence>
<dbReference type="OrthoDB" id="9805617at2"/>
<evidence type="ECO:0000313" key="7">
    <source>
        <dbReference type="EMBL" id="ACD95489.1"/>
    </source>
</evidence>
<gene>
    <name evidence="7" type="ordered locus">Glov_1773</name>
</gene>
<dbReference type="PROSITE" id="PS51192">
    <property type="entry name" value="HELICASE_ATP_BIND_1"/>
    <property type="match status" value="1"/>
</dbReference>
<feature type="domain" description="Helicase ATP-binding" evidence="5">
    <location>
        <begin position="16"/>
        <end position="180"/>
    </location>
</feature>
<dbReference type="Pfam" id="PF08482">
    <property type="entry name" value="HrpB_C"/>
    <property type="match status" value="1"/>
</dbReference>